<feature type="region of interest" description="Disordered" evidence="1">
    <location>
        <begin position="13"/>
        <end position="52"/>
    </location>
</feature>
<feature type="compositionally biased region" description="Low complexity" evidence="1">
    <location>
        <begin position="41"/>
        <end position="52"/>
    </location>
</feature>
<organism evidence="2 3">
    <name type="scientific">Lucilia cuprina</name>
    <name type="common">Green bottle fly</name>
    <name type="synonym">Australian sheep blowfly</name>
    <dbReference type="NCBI Taxonomy" id="7375"/>
    <lineage>
        <taxon>Eukaryota</taxon>
        <taxon>Metazoa</taxon>
        <taxon>Ecdysozoa</taxon>
        <taxon>Arthropoda</taxon>
        <taxon>Hexapoda</taxon>
        <taxon>Insecta</taxon>
        <taxon>Pterygota</taxon>
        <taxon>Neoptera</taxon>
        <taxon>Endopterygota</taxon>
        <taxon>Diptera</taxon>
        <taxon>Brachycera</taxon>
        <taxon>Muscomorpha</taxon>
        <taxon>Oestroidea</taxon>
        <taxon>Calliphoridae</taxon>
        <taxon>Luciliinae</taxon>
        <taxon>Lucilia</taxon>
    </lineage>
</organism>
<reference evidence="2 3" key="1">
    <citation type="journal article" date="2015" name="Nat. Commun.">
        <title>Lucilia cuprina genome unlocks parasitic fly biology to underpin future interventions.</title>
        <authorList>
            <person name="Anstead C.A."/>
            <person name="Korhonen P.K."/>
            <person name="Young N.D."/>
            <person name="Hall R.S."/>
            <person name="Jex A.R."/>
            <person name="Murali S.C."/>
            <person name="Hughes D.S."/>
            <person name="Lee S.F."/>
            <person name="Perry T."/>
            <person name="Stroehlein A.J."/>
            <person name="Ansell B.R."/>
            <person name="Breugelmans B."/>
            <person name="Hofmann A."/>
            <person name="Qu J."/>
            <person name="Dugan S."/>
            <person name="Lee S.L."/>
            <person name="Chao H."/>
            <person name="Dinh H."/>
            <person name="Han Y."/>
            <person name="Doddapaneni H.V."/>
            <person name="Worley K.C."/>
            <person name="Muzny D.M."/>
            <person name="Ioannidis P."/>
            <person name="Waterhouse R.M."/>
            <person name="Zdobnov E.M."/>
            <person name="James P.J."/>
            <person name="Bagnall N.H."/>
            <person name="Kotze A.C."/>
            <person name="Gibbs R.A."/>
            <person name="Richards S."/>
            <person name="Batterham P."/>
            <person name="Gasser R.B."/>
        </authorList>
    </citation>
    <scope>NUCLEOTIDE SEQUENCE [LARGE SCALE GENOMIC DNA]</scope>
    <source>
        <strain evidence="2 3">LS</strain>
        <tissue evidence="2">Full body</tissue>
    </source>
</reference>
<evidence type="ECO:0000313" key="2">
    <source>
        <dbReference type="EMBL" id="KNC32488.1"/>
    </source>
</evidence>
<feature type="compositionally biased region" description="Basic and acidic residues" evidence="1">
    <location>
        <begin position="20"/>
        <end position="40"/>
    </location>
</feature>
<evidence type="ECO:0000256" key="1">
    <source>
        <dbReference type="SAM" id="MobiDB-lite"/>
    </source>
</evidence>
<dbReference type="EMBL" id="JRES01000305">
    <property type="protein sequence ID" value="KNC32488.1"/>
    <property type="molecule type" value="Genomic_DNA"/>
</dbReference>
<comment type="caution">
    <text evidence="2">The sequence shown here is derived from an EMBL/GenBank/DDBJ whole genome shotgun (WGS) entry which is preliminary data.</text>
</comment>
<evidence type="ECO:0000313" key="3">
    <source>
        <dbReference type="Proteomes" id="UP000037069"/>
    </source>
</evidence>
<accession>A0A0L0CJB5</accession>
<dbReference type="AlphaFoldDB" id="A0A0L0CJB5"/>
<name>A0A0L0CJB5_LUCCU</name>
<sequence length="172" mass="17122">MFIDLITIAYGITNAPKPPAEGEPKAGAEDGCEKEPKPGDAPKAGAVAAAAAPKIEPPDAEVLAVVEPPNMEPPEAPKPPEAVCCVGEPKILPPSAGLVAAAAAPNIEPAVFADAVEPKGLAALPPPPNMEPAAVEPPNPVDEPPPKILPPVAAGDLVAAAVAPNKPVPKTD</sequence>
<feature type="region of interest" description="Disordered" evidence="1">
    <location>
        <begin position="122"/>
        <end position="149"/>
    </location>
</feature>
<proteinExistence type="predicted"/>
<gene>
    <name evidence="2" type="ORF">FF38_00485</name>
</gene>
<keyword evidence="3" id="KW-1185">Reference proteome</keyword>
<feature type="compositionally biased region" description="Pro residues" evidence="1">
    <location>
        <begin position="124"/>
        <end position="149"/>
    </location>
</feature>
<dbReference type="Proteomes" id="UP000037069">
    <property type="component" value="Unassembled WGS sequence"/>
</dbReference>
<protein>
    <submittedName>
        <fullName evidence="2">Uncharacterized protein</fullName>
    </submittedName>
</protein>